<sequence length="307" mass="33914">MKKGMTLVEILVALIILVFVLGAIYTILNMQTVRATQVEKTSVLQTDAQVALSLLKWDLAMAGIAFPKSDNAVLSSNGGTNACDAITLRGAMLGFESGRKQWSWLIDEVSNSQTILVRAWDDTLFNFRVGDTLVIIDRDRNIMRPPGYAVVQGAAPDTFVDPHGTSVPGQKLSLNKHVSAIAGLVVIGVDRYAYDTGVSLNLAGNQLMRGNEIMLDNVEDIQFAYGIDNDNDNIIETWTDDCPAFATANRKWAIRYTMVLTSDIMRGYMYPDDTVGIEDHHYTLTDEQKRRKRTILSGVISPPNLQP</sequence>
<organism evidence="2 3">
    <name type="scientific">candidate division WOR_3 bacterium SM23_60</name>
    <dbReference type="NCBI Taxonomy" id="1703780"/>
    <lineage>
        <taxon>Bacteria</taxon>
        <taxon>Bacteria division WOR-3</taxon>
    </lineage>
</organism>
<accession>A0A0S8G954</accession>
<gene>
    <name evidence="2" type="ORF">AMJ87_10090</name>
</gene>
<protein>
    <submittedName>
        <fullName evidence="2">Uncharacterized protein</fullName>
    </submittedName>
</protein>
<proteinExistence type="predicted"/>
<dbReference type="GO" id="GO:0043683">
    <property type="term" value="P:type IV pilus assembly"/>
    <property type="evidence" value="ECO:0007669"/>
    <property type="project" value="InterPro"/>
</dbReference>
<name>A0A0S8G954_UNCW3</name>
<comment type="caution">
    <text evidence="2">The sequence shown here is derived from an EMBL/GenBank/DDBJ whole genome shotgun (WGS) entry which is preliminary data.</text>
</comment>
<keyword evidence="1" id="KW-0472">Membrane</keyword>
<dbReference type="PROSITE" id="PS00409">
    <property type="entry name" value="PROKAR_NTER_METHYL"/>
    <property type="match status" value="1"/>
</dbReference>
<keyword evidence="1" id="KW-0812">Transmembrane</keyword>
<evidence type="ECO:0000313" key="3">
    <source>
        <dbReference type="Proteomes" id="UP000051096"/>
    </source>
</evidence>
<dbReference type="AlphaFoldDB" id="A0A0S8G954"/>
<evidence type="ECO:0000256" key="1">
    <source>
        <dbReference type="SAM" id="Phobius"/>
    </source>
</evidence>
<dbReference type="Proteomes" id="UP000051096">
    <property type="component" value="Unassembled WGS sequence"/>
</dbReference>
<dbReference type="EMBL" id="LJUO01000116">
    <property type="protein sequence ID" value="KPK69655.1"/>
    <property type="molecule type" value="Genomic_DNA"/>
</dbReference>
<feature type="transmembrane region" description="Helical" evidence="1">
    <location>
        <begin position="7"/>
        <end position="28"/>
    </location>
</feature>
<evidence type="ECO:0000313" key="2">
    <source>
        <dbReference type="EMBL" id="KPK69655.1"/>
    </source>
</evidence>
<reference evidence="2 3" key="1">
    <citation type="journal article" date="2015" name="Microbiome">
        <title>Genomic resolution of linkages in carbon, nitrogen, and sulfur cycling among widespread estuary sediment bacteria.</title>
        <authorList>
            <person name="Baker B.J."/>
            <person name="Lazar C.S."/>
            <person name="Teske A.P."/>
            <person name="Dick G.J."/>
        </authorList>
    </citation>
    <scope>NUCLEOTIDE SEQUENCE [LARGE SCALE GENOMIC DNA]</scope>
    <source>
        <strain evidence="2">SM23_60</strain>
    </source>
</reference>
<dbReference type="Pfam" id="PF07963">
    <property type="entry name" value="N_methyl"/>
    <property type="match status" value="1"/>
</dbReference>
<dbReference type="InterPro" id="IPR012902">
    <property type="entry name" value="N_methyl_site"/>
</dbReference>
<dbReference type="NCBIfam" id="TIGR02532">
    <property type="entry name" value="IV_pilin_GFxxxE"/>
    <property type="match status" value="1"/>
</dbReference>
<keyword evidence="1" id="KW-1133">Transmembrane helix</keyword>